<dbReference type="Pfam" id="PF02076">
    <property type="entry name" value="STE3"/>
    <property type="match status" value="1"/>
</dbReference>
<feature type="transmembrane region" description="Helical" evidence="11">
    <location>
        <begin position="209"/>
        <end position="232"/>
    </location>
</feature>
<keyword evidence="6" id="KW-0297">G-protein coupled receptor</keyword>
<feature type="transmembrane region" description="Helical" evidence="11">
    <location>
        <begin position="276"/>
        <end position="295"/>
    </location>
</feature>
<evidence type="ECO:0000256" key="3">
    <source>
        <dbReference type="ARBA" id="ARBA00022507"/>
    </source>
</evidence>
<evidence type="ECO:0008006" key="14">
    <source>
        <dbReference type="Google" id="ProtNLM"/>
    </source>
</evidence>
<keyword evidence="3" id="KW-0589">Pheromone response</keyword>
<dbReference type="InterPro" id="IPR001499">
    <property type="entry name" value="GPCR_STE3"/>
</dbReference>
<name>A0ABR3JB60_9AGAR</name>
<comment type="subcellular location">
    <subcellularLocation>
        <location evidence="1">Membrane</location>
        <topology evidence="1">Multi-pass membrane protein</topology>
    </subcellularLocation>
</comment>
<dbReference type="EMBL" id="JASNQZ010000010">
    <property type="protein sequence ID" value="KAL0952925.1"/>
    <property type="molecule type" value="Genomic_DNA"/>
</dbReference>
<feature type="region of interest" description="Disordered" evidence="10">
    <location>
        <begin position="490"/>
        <end position="573"/>
    </location>
</feature>
<evidence type="ECO:0000313" key="12">
    <source>
        <dbReference type="EMBL" id="KAL0952925.1"/>
    </source>
</evidence>
<gene>
    <name evidence="12" type="ORF">HGRIS_007139</name>
</gene>
<comment type="similarity">
    <text evidence="2">Belongs to the G-protein coupled receptor 4 family.</text>
</comment>
<feature type="transmembrane region" description="Helical" evidence="11">
    <location>
        <begin position="162"/>
        <end position="188"/>
    </location>
</feature>
<evidence type="ECO:0000256" key="11">
    <source>
        <dbReference type="SAM" id="Phobius"/>
    </source>
</evidence>
<evidence type="ECO:0000256" key="2">
    <source>
        <dbReference type="ARBA" id="ARBA00011085"/>
    </source>
</evidence>
<dbReference type="PANTHER" id="PTHR28097:SF1">
    <property type="entry name" value="PHEROMONE A FACTOR RECEPTOR"/>
    <property type="match status" value="1"/>
</dbReference>
<comment type="caution">
    <text evidence="12">The sequence shown here is derived from an EMBL/GenBank/DDBJ whole genome shotgun (WGS) entry which is preliminary data.</text>
</comment>
<dbReference type="PRINTS" id="PR00899">
    <property type="entry name" value="GPCRSTE3"/>
</dbReference>
<feature type="region of interest" description="Disordered" evidence="10">
    <location>
        <begin position="349"/>
        <end position="368"/>
    </location>
</feature>
<reference evidence="13" key="1">
    <citation type="submission" date="2024-06" db="EMBL/GenBank/DDBJ databases">
        <title>Multi-omics analyses provide insights into the biosynthesis of the anticancer antibiotic pleurotin in Hohenbuehelia grisea.</title>
        <authorList>
            <person name="Weaver J.A."/>
            <person name="Alberti F."/>
        </authorList>
    </citation>
    <scope>NUCLEOTIDE SEQUENCE [LARGE SCALE GENOMIC DNA]</scope>
    <source>
        <strain evidence="13">T-177</strain>
    </source>
</reference>
<evidence type="ECO:0000256" key="1">
    <source>
        <dbReference type="ARBA" id="ARBA00004141"/>
    </source>
</evidence>
<feature type="region of interest" description="Disordered" evidence="10">
    <location>
        <begin position="386"/>
        <end position="472"/>
    </location>
</feature>
<evidence type="ECO:0000256" key="6">
    <source>
        <dbReference type="ARBA" id="ARBA00023040"/>
    </source>
</evidence>
<feature type="transmembrane region" description="Helical" evidence="11">
    <location>
        <begin position="118"/>
        <end position="138"/>
    </location>
</feature>
<keyword evidence="4 11" id="KW-0812">Transmembrane</keyword>
<organism evidence="12 13">
    <name type="scientific">Hohenbuehelia grisea</name>
    <dbReference type="NCBI Taxonomy" id="104357"/>
    <lineage>
        <taxon>Eukaryota</taxon>
        <taxon>Fungi</taxon>
        <taxon>Dikarya</taxon>
        <taxon>Basidiomycota</taxon>
        <taxon>Agaricomycotina</taxon>
        <taxon>Agaricomycetes</taxon>
        <taxon>Agaricomycetidae</taxon>
        <taxon>Agaricales</taxon>
        <taxon>Pleurotineae</taxon>
        <taxon>Pleurotaceae</taxon>
        <taxon>Hohenbuehelia</taxon>
    </lineage>
</organism>
<dbReference type="PANTHER" id="PTHR28097">
    <property type="entry name" value="PHEROMONE A FACTOR RECEPTOR"/>
    <property type="match status" value="1"/>
</dbReference>
<feature type="transmembrane region" description="Helical" evidence="11">
    <location>
        <begin position="12"/>
        <end position="30"/>
    </location>
</feature>
<evidence type="ECO:0000256" key="4">
    <source>
        <dbReference type="ARBA" id="ARBA00022692"/>
    </source>
</evidence>
<keyword evidence="8" id="KW-0675">Receptor</keyword>
<protein>
    <recommendedName>
        <fullName evidence="14">Pheromone receptor</fullName>
    </recommendedName>
</protein>
<keyword evidence="9" id="KW-0807">Transducer</keyword>
<feature type="compositionally biased region" description="Low complexity" evidence="10">
    <location>
        <begin position="432"/>
        <end position="450"/>
    </location>
</feature>
<feature type="compositionally biased region" description="Polar residues" evidence="10">
    <location>
        <begin position="352"/>
        <end position="368"/>
    </location>
</feature>
<feature type="compositionally biased region" description="Pro residues" evidence="10">
    <location>
        <begin position="451"/>
        <end position="467"/>
    </location>
</feature>
<dbReference type="Proteomes" id="UP001556367">
    <property type="component" value="Unassembled WGS sequence"/>
</dbReference>
<evidence type="ECO:0000256" key="10">
    <source>
        <dbReference type="SAM" id="MobiDB-lite"/>
    </source>
</evidence>
<keyword evidence="13" id="KW-1185">Reference proteome</keyword>
<evidence type="ECO:0000256" key="8">
    <source>
        <dbReference type="ARBA" id="ARBA00023170"/>
    </source>
</evidence>
<proteinExistence type="inferred from homology"/>
<sequence>MASQSLDPTYPLFPICAFLGFLVSLIPLPWHIQAWNAGTCMYMFWTAISCLIEFVNSLVWKGNIENPAPVWCDISSKLLLGAGIGIPASALCISRRLYSIASAKTASITRQDKRRAVIVDLCIALGIPVLIMILHVVVQPHRFDILEDIGCYAVIYNTLPAYFLYFMWPVVLGSVSFVYSSLTLRCFWIRRVQFGQLIASNPNMNMSRYFRLMLLAVMDILCTLPLGIYSIYISTHGIPLAPWISWEETHFDFGRVATVPAIFWRSDKSFEIAVELTRWIYVFSAFLFFALFGFASEARKNYGNVIWWCAGKVGISQPATKHDKSSVPSWRKPLHANANASGSSLPVFVNKGQASPANTTHPFKSLGSTYGDSGTEVELAHFPETDIEKSAGLPSPSSTRSAPPEYTWHESPIDDSVSISVSDEPHRRDALDLSSSASLRSHSPSPASLPVSPPAPLPVDINPPAPPLSQKTSSFTLRSMHSLDRIYLSHTIPRPPSPAPFSELEPIPGSPNAVDAPAADDSPEPSSRPYVRSPTPIPPSSSGVVIQNYHRPLSPTSAYPRAMPHTQRARPNGLCVMIHTTETRSES</sequence>
<evidence type="ECO:0000256" key="7">
    <source>
        <dbReference type="ARBA" id="ARBA00023136"/>
    </source>
</evidence>
<evidence type="ECO:0000256" key="9">
    <source>
        <dbReference type="ARBA" id="ARBA00023224"/>
    </source>
</evidence>
<dbReference type="PRINTS" id="PR00901">
    <property type="entry name" value="PHEROMONEBAR"/>
</dbReference>
<dbReference type="CDD" id="cd14966">
    <property type="entry name" value="7tmD_STE3"/>
    <property type="match status" value="1"/>
</dbReference>
<dbReference type="InterPro" id="IPR000481">
    <property type="entry name" value="GPCR_Pheromne_B_alpha_rcpt"/>
</dbReference>
<keyword evidence="5 11" id="KW-1133">Transmembrane helix</keyword>
<keyword evidence="7 11" id="KW-0472">Membrane</keyword>
<evidence type="ECO:0000313" key="13">
    <source>
        <dbReference type="Proteomes" id="UP001556367"/>
    </source>
</evidence>
<accession>A0ABR3JB60</accession>
<evidence type="ECO:0000256" key="5">
    <source>
        <dbReference type="ARBA" id="ARBA00022989"/>
    </source>
</evidence>